<dbReference type="Proteomes" id="UP001551176">
    <property type="component" value="Unassembled WGS sequence"/>
</dbReference>
<name>A0ABV3BR05_9ACTN</name>
<gene>
    <name evidence="1" type="ORF">ABZ921_22615</name>
</gene>
<dbReference type="EMBL" id="JBEYXV010000011">
    <property type="protein sequence ID" value="MEU6823438.1"/>
    <property type="molecule type" value="Genomic_DNA"/>
</dbReference>
<accession>A0ABV3BR05</accession>
<dbReference type="RefSeq" id="WP_359351936.1">
    <property type="nucleotide sequence ID" value="NZ_JBEYXV010000011.1"/>
</dbReference>
<sequence>MTPPVEPTTTPRAGSTVPPCTTCGQPVQTQFASPELVAPIVYEGFDAAADPAWPTSGAATLDDYARWCKHLCGLTCFRMALGPSAPPLFTLRDGALKRGAYTEEDGVIKGMIYAPFAEYARDEFGVDAEVHRHLTVEEICALLDEGRQVIASVHFEIRRPHRPSPGRGGHLVLLTRRTADGLLHFHNPSGIDADSRAASLPTEQFEPFFAGRGVSLR</sequence>
<proteinExistence type="predicted"/>
<protein>
    <submittedName>
        <fullName evidence="1">Peptidase</fullName>
    </submittedName>
</protein>
<evidence type="ECO:0000313" key="2">
    <source>
        <dbReference type="Proteomes" id="UP001551176"/>
    </source>
</evidence>
<keyword evidence="2" id="KW-1185">Reference proteome</keyword>
<comment type="caution">
    <text evidence="1">The sequence shown here is derived from an EMBL/GenBank/DDBJ whole genome shotgun (WGS) entry which is preliminary data.</text>
</comment>
<reference evidence="1 2" key="1">
    <citation type="submission" date="2024-06" db="EMBL/GenBank/DDBJ databases">
        <title>The Natural Products Discovery Center: Release of the First 8490 Sequenced Strains for Exploring Actinobacteria Biosynthetic Diversity.</title>
        <authorList>
            <person name="Kalkreuter E."/>
            <person name="Kautsar S.A."/>
            <person name="Yang D."/>
            <person name="Bader C.D."/>
            <person name="Teijaro C.N."/>
            <person name="Fluegel L."/>
            <person name="Davis C.M."/>
            <person name="Simpson J.R."/>
            <person name="Lauterbach L."/>
            <person name="Steele A.D."/>
            <person name="Gui C."/>
            <person name="Meng S."/>
            <person name="Li G."/>
            <person name="Viehrig K."/>
            <person name="Ye F."/>
            <person name="Su P."/>
            <person name="Kiefer A.F."/>
            <person name="Nichols A."/>
            <person name="Cepeda A.J."/>
            <person name="Yan W."/>
            <person name="Fan B."/>
            <person name="Jiang Y."/>
            <person name="Adhikari A."/>
            <person name="Zheng C.-J."/>
            <person name="Schuster L."/>
            <person name="Cowan T.M."/>
            <person name="Smanski M.J."/>
            <person name="Chevrette M.G."/>
            <person name="De Carvalho L.P.S."/>
            <person name="Shen B."/>
        </authorList>
    </citation>
    <scope>NUCLEOTIDE SEQUENCE [LARGE SCALE GENOMIC DNA]</scope>
    <source>
        <strain evidence="1 2">NPDC046838</strain>
    </source>
</reference>
<organism evidence="1 2">
    <name type="scientific">Streptomyces atriruber</name>
    <dbReference type="NCBI Taxonomy" id="545121"/>
    <lineage>
        <taxon>Bacteria</taxon>
        <taxon>Bacillati</taxon>
        <taxon>Actinomycetota</taxon>
        <taxon>Actinomycetes</taxon>
        <taxon>Kitasatosporales</taxon>
        <taxon>Streptomycetaceae</taxon>
        <taxon>Streptomyces</taxon>
    </lineage>
</organism>
<evidence type="ECO:0000313" key="1">
    <source>
        <dbReference type="EMBL" id="MEU6823438.1"/>
    </source>
</evidence>